<proteinExistence type="predicted"/>
<dbReference type="AlphaFoldDB" id="A0ABD6DBH4"/>
<dbReference type="Proteomes" id="UP001597052">
    <property type="component" value="Unassembled WGS sequence"/>
</dbReference>
<protein>
    <submittedName>
        <fullName evidence="1">Uncharacterized protein</fullName>
    </submittedName>
</protein>
<name>A0ABD6DBH4_9EURY</name>
<reference evidence="1 2" key="1">
    <citation type="journal article" date="2019" name="Int. J. Syst. Evol. Microbiol.">
        <title>The Global Catalogue of Microorganisms (GCM) 10K type strain sequencing project: providing services to taxonomists for standard genome sequencing and annotation.</title>
        <authorList>
            <consortium name="The Broad Institute Genomics Platform"/>
            <consortium name="The Broad Institute Genome Sequencing Center for Infectious Disease"/>
            <person name="Wu L."/>
            <person name="Ma J."/>
        </authorList>
    </citation>
    <scope>NUCLEOTIDE SEQUENCE [LARGE SCALE GENOMIC DNA]</scope>
    <source>
        <strain evidence="1 2">CGMCC 1.10593</strain>
    </source>
</reference>
<accession>A0ABD6DBH4</accession>
<evidence type="ECO:0000313" key="2">
    <source>
        <dbReference type="Proteomes" id="UP001597052"/>
    </source>
</evidence>
<comment type="caution">
    <text evidence="1">The sequence shown here is derived from an EMBL/GenBank/DDBJ whole genome shotgun (WGS) entry which is preliminary data.</text>
</comment>
<keyword evidence="2" id="KW-1185">Reference proteome</keyword>
<gene>
    <name evidence="1" type="ORF">ACFSBW_17365</name>
</gene>
<organism evidence="1 2">
    <name type="scientific">Halohasta litorea</name>
    <dbReference type="NCBI Taxonomy" id="869891"/>
    <lineage>
        <taxon>Archaea</taxon>
        <taxon>Methanobacteriati</taxon>
        <taxon>Methanobacteriota</taxon>
        <taxon>Stenosarchaea group</taxon>
        <taxon>Halobacteria</taxon>
        <taxon>Halobacteriales</taxon>
        <taxon>Haloferacaceae</taxon>
        <taxon>Halohasta</taxon>
    </lineage>
</organism>
<evidence type="ECO:0000313" key="1">
    <source>
        <dbReference type="EMBL" id="MFD1643639.1"/>
    </source>
</evidence>
<dbReference type="RefSeq" id="WP_256397623.1">
    <property type="nucleotide sequence ID" value="NZ_JANHDJ010000008.1"/>
</dbReference>
<sequence>MLRENDHVDGGTLVYDVWTEHHAHLLREVKIGRQLLGFANVTDWARSARNSPAAATVSAQYTSSLSSRVVYDGTIRSR</sequence>
<dbReference type="EMBL" id="JBHUDM010000006">
    <property type="protein sequence ID" value="MFD1643639.1"/>
    <property type="molecule type" value="Genomic_DNA"/>
</dbReference>